<evidence type="ECO:0000313" key="4">
    <source>
        <dbReference type="Proteomes" id="UP000621560"/>
    </source>
</evidence>
<accession>A0A927BRR5</accession>
<keyword evidence="4" id="KW-1185">Reference proteome</keyword>
<protein>
    <submittedName>
        <fullName evidence="3">KOW domain-containing RNA-binding protein</fullName>
    </submittedName>
</protein>
<dbReference type="AlphaFoldDB" id="A0A927BRR5"/>
<dbReference type="EMBL" id="JACXIZ010000012">
    <property type="protein sequence ID" value="MBD2844701.1"/>
    <property type="molecule type" value="Genomic_DNA"/>
</dbReference>
<evidence type="ECO:0000256" key="2">
    <source>
        <dbReference type="ARBA" id="ARBA00023274"/>
    </source>
</evidence>
<organism evidence="3 4">
    <name type="scientific">Paenibacillus sabuli</name>
    <dbReference type="NCBI Taxonomy" id="2772509"/>
    <lineage>
        <taxon>Bacteria</taxon>
        <taxon>Bacillati</taxon>
        <taxon>Bacillota</taxon>
        <taxon>Bacilli</taxon>
        <taxon>Bacillales</taxon>
        <taxon>Paenibacillaceae</taxon>
        <taxon>Paenibacillus</taxon>
    </lineage>
</organism>
<dbReference type="Gene3D" id="2.30.30.30">
    <property type="match status" value="1"/>
</dbReference>
<gene>
    <name evidence="3" type="ORF">IDH44_05825</name>
</gene>
<keyword evidence="2" id="KW-0687">Ribonucleoprotein</keyword>
<keyword evidence="1" id="KW-0689">Ribosomal protein</keyword>
<dbReference type="InterPro" id="IPR008991">
    <property type="entry name" value="Translation_prot_SH3-like_sf"/>
</dbReference>
<name>A0A927BRR5_9BACL</name>
<dbReference type="Proteomes" id="UP000621560">
    <property type="component" value="Unassembled WGS sequence"/>
</dbReference>
<dbReference type="GO" id="GO:0005840">
    <property type="term" value="C:ribosome"/>
    <property type="evidence" value="ECO:0007669"/>
    <property type="project" value="UniProtKB-KW"/>
</dbReference>
<sequence length="96" mass="10941">MFRVEELPALGQVVQVTRGKDEGTYAVVIGLEDDRLVWIADGHKRRFAQPKRKNRSHLELLPYVSSEVADSLRETGSVTNGKLRYAIAKYLRRKGE</sequence>
<evidence type="ECO:0000313" key="3">
    <source>
        <dbReference type="EMBL" id="MBD2844701.1"/>
    </source>
</evidence>
<dbReference type="SUPFAM" id="SSF50104">
    <property type="entry name" value="Translation proteins SH3-like domain"/>
    <property type="match status" value="1"/>
</dbReference>
<dbReference type="CDD" id="cd06088">
    <property type="entry name" value="KOW_RPL14"/>
    <property type="match status" value="1"/>
</dbReference>
<dbReference type="GO" id="GO:1990904">
    <property type="term" value="C:ribonucleoprotein complex"/>
    <property type="evidence" value="ECO:0007669"/>
    <property type="project" value="UniProtKB-KW"/>
</dbReference>
<proteinExistence type="predicted"/>
<evidence type="ECO:0000256" key="1">
    <source>
        <dbReference type="ARBA" id="ARBA00022980"/>
    </source>
</evidence>
<dbReference type="RefSeq" id="WP_190915635.1">
    <property type="nucleotide sequence ID" value="NZ_JACXIZ010000012.1"/>
</dbReference>
<comment type="caution">
    <text evidence="3">The sequence shown here is derived from an EMBL/GenBank/DDBJ whole genome shotgun (WGS) entry which is preliminary data.</text>
</comment>
<dbReference type="InterPro" id="IPR041985">
    <property type="entry name" value="Ribosomal_eL14_KOW"/>
</dbReference>
<dbReference type="InterPro" id="IPR014722">
    <property type="entry name" value="Rib_uL2_dom2"/>
</dbReference>
<reference evidence="3" key="1">
    <citation type="submission" date="2020-09" db="EMBL/GenBank/DDBJ databases">
        <title>A novel bacterium of genus Paenibacillus, isolated from South China Sea.</title>
        <authorList>
            <person name="Huang H."/>
            <person name="Mo K."/>
            <person name="Hu Y."/>
        </authorList>
    </citation>
    <scope>NUCLEOTIDE SEQUENCE</scope>
    <source>
        <strain evidence="3">IB182496</strain>
    </source>
</reference>